<evidence type="ECO:0000313" key="2">
    <source>
        <dbReference type="EMBL" id="PNX55352.1"/>
    </source>
</evidence>
<feature type="region of interest" description="Disordered" evidence="1">
    <location>
        <begin position="1"/>
        <end position="67"/>
    </location>
</feature>
<name>A0A2K3JMT4_TRIPR</name>
<reference evidence="2 3" key="2">
    <citation type="journal article" date="2017" name="Front. Plant Sci.">
        <title>Gene Classification and Mining of Molecular Markers Useful in Red Clover (Trifolium pratense) Breeding.</title>
        <authorList>
            <person name="Istvanek J."/>
            <person name="Dluhosova J."/>
            <person name="Dluhos P."/>
            <person name="Patkova L."/>
            <person name="Nedelnik J."/>
            <person name="Repkova J."/>
        </authorList>
    </citation>
    <scope>NUCLEOTIDE SEQUENCE [LARGE SCALE GENOMIC DNA]</scope>
    <source>
        <strain evidence="3">cv. Tatra</strain>
        <tissue evidence="2">Young leaves</tissue>
    </source>
</reference>
<gene>
    <name evidence="2" type="ORF">L195_g048980</name>
</gene>
<organism evidence="2 3">
    <name type="scientific">Trifolium pratense</name>
    <name type="common">Red clover</name>
    <dbReference type="NCBI Taxonomy" id="57577"/>
    <lineage>
        <taxon>Eukaryota</taxon>
        <taxon>Viridiplantae</taxon>
        <taxon>Streptophyta</taxon>
        <taxon>Embryophyta</taxon>
        <taxon>Tracheophyta</taxon>
        <taxon>Spermatophyta</taxon>
        <taxon>Magnoliopsida</taxon>
        <taxon>eudicotyledons</taxon>
        <taxon>Gunneridae</taxon>
        <taxon>Pentapetalae</taxon>
        <taxon>rosids</taxon>
        <taxon>fabids</taxon>
        <taxon>Fabales</taxon>
        <taxon>Fabaceae</taxon>
        <taxon>Papilionoideae</taxon>
        <taxon>50 kb inversion clade</taxon>
        <taxon>NPAAA clade</taxon>
        <taxon>Hologalegina</taxon>
        <taxon>IRL clade</taxon>
        <taxon>Trifolieae</taxon>
        <taxon>Trifolium</taxon>
    </lineage>
</organism>
<proteinExistence type="predicted"/>
<reference evidence="2 3" key="1">
    <citation type="journal article" date="2014" name="Am. J. Bot.">
        <title>Genome assembly and annotation for red clover (Trifolium pratense; Fabaceae).</title>
        <authorList>
            <person name="Istvanek J."/>
            <person name="Jaros M."/>
            <person name="Krenek A."/>
            <person name="Repkova J."/>
        </authorList>
    </citation>
    <scope>NUCLEOTIDE SEQUENCE [LARGE SCALE GENOMIC DNA]</scope>
    <source>
        <strain evidence="3">cv. Tatra</strain>
        <tissue evidence="2">Young leaves</tissue>
    </source>
</reference>
<protein>
    <submittedName>
        <fullName evidence="2">Uncharacterized protein</fullName>
    </submittedName>
</protein>
<sequence length="104" mass="10841">VKEAADQVCRDGDLHMQSTYNHHDSGSSMNNWGAPVAPGVGGYGPIPPTPHGRFPGPGHSPTVSPNDAPYSLSTIATIHPTAAFAADAYCVSGLPERSKKVITF</sequence>
<dbReference type="EMBL" id="ASHM01071241">
    <property type="protein sequence ID" value="PNX55352.1"/>
    <property type="molecule type" value="Genomic_DNA"/>
</dbReference>
<dbReference type="AlphaFoldDB" id="A0A2K3JMT4"/>
<evidence type="ECO:0000256" key="1">
    <source>
        <dbReference type="SAM" id="MobiDB-lite"/>
    </source>
</evidence>
<comment type="caution">
    <text evidence="2">The sequence shown here is derived from an EMBL/GenBank/DDBJ whole genome shotgun (WGS) entry which is preliminary data.</text>
</comment>
<dbReference type="Proteomes" id="UP000236291">
    <property type="component" value="Unassembled WGS sequence"/>
</dbReference>
<feature type="non-terminal residue" evidence="2">
    <location>
        <position position="1"/>
    </location>
</feature>
<accession>A0A2K3JMT4</accession>
<evidence type="ECO:0000313" key="3">
    <source>
        <dbReference type="Proteomes" id="UP000236291"/>
    </source>
</evidence>
<feature type="compositionally biased region" description="Polar residues" evidence="1">
    <location>
        <begin position="16"/>
        <end position="31"/>
    </location>
</feature>
<feature type="compositionally biased region" description="Basic and acidic residues" evidence="1">
    <location>
        <begin position="1"/>
        <end position="14"/>
    </location>
</feature>